<evidence type="ECO:0000256" key="1">
    <source>
        <dbReference type="ARBA" id="ARBA00011073"/>
    </source>
</evidence>
<dbReference type="InterPro" id="IPR000209">
    <property type="entry name" value="Peptidase_S8/S53_dom"/>
</dbReference>
<dbReference type="Pfam" id="PF00082">
    <property type="entry name" value="Peptidase_S8"/>
    <property type="match status" value="1"/>
</dbReference>
<comment type="caution">
    <text evidence="6">The sequence shown here is derived from an EMBL/GenBank/DDBJ whole genome shotgun (WGS) entry which is preliminary data.</text>
</comment>
<proteinExistence type="inferred from homology"/>
<keyword evidence="3" id="KW-0378">Hydrolase</keyword>
<feature type="domain" description="Peptidase S8/S53" evidence="5">
    <location>
        <begin position="15"/>
        <end position="235"/>
    </location>
</feature>
<dbReference type="PROSITE" id="PS00136">
    <property type="entry name" value="SUBTILASE_ASP"/>
    <property type="match status" value="1"/>
</dbReference>
<dbReference type="SUPFAM" id="SSF52743">
    <property type="entry name" value="Subtilisin-like"/>
    <property type="match status" value="1"/>
</dbReference>
<protein>
    <recommendedName>
        <fullName evidence="5">Peptidase S8/S53 domain-containing protein</fullName>
    </recommendedName>
</protein>
<dbReference type="GO" id="GO:0004252">
    <property type="term" value="F:serine-type endopeptidase activity"/>
    <property type="evidence" value="ECO:0007669"/>
    <property type="project" value="InterPro"/>
</dbReference>
<accession>D5Q855</accession>
<evidence type="ECO:0000256" key="3">
    <source>
        <dbReference type="ARBA" id="ARBA00022801"/>
    </source>
</evidence>
<dbReference type="EMBL" id="ADNX01000081">
    <property type="protein sequence ID" value="EFH05965.1"/>
    <property type="molecule type" value="Genomic_DNA"/>
</dbReference>
<dbReference type="AlphaFoldDB" id="D5Q855"/>
<dbReference type="InterPro" id="IPR034067">
    <property type="entry name" value="Serine_protease_KerA-like_dom"/>
</dbReference>
<gene>
    <name evidence="6" type="ORF">HMPREF0220_3089</name>
</gene>
<name>D5Q855_CLODI</name>
<sequence length="363" mass="42219">MYYSFVELRRNSLKRIKVALIDSGIDINHKYLKNNILYGKSYIYKDNKIVVSNEIEDINGHGTSCASIIKSEYEYVDFIIIKIFDRDGLTNIKVLEESLNYLISIDVKIINLSLAIHGDINSCKDLYKICEKLKNQNKIIVSSLANYNYIEESYPSIFDNVIGVKGNLLKKRSSFWYNSEYKYQCVVDDSDRIVADLGNSFKLVEKSNSFSAAKMSGKIAKIIANKVDISFDGLSRILEELSECTNWKDEDLYTNKRRIDYKQYLYENNNINLNRVLKVLVDNLNIGCNVDILFDSILFSKYIGLKNNNCIEILKKLENEFNIKIDYTKVYKEDLISIYTLTNLIEKESICEHFRNCKYLQKL</sequence>
<organism evidence="6 7">
    <name type="scientific">Clostridioides difficile NAP08</name>
    <dbReference type="NCBI Taxonomy" id="525259"/>
    <lineage>
        <taxon>Bacteria</taxon>
        <taxon>Bacillati</taxon>
        <taxon>Bacillota</taxon>
        <taxon>Clostridia</taxon>
        <taxon>Peptostreptococcales</taxon>
        <taxon>Peptostreptococcaceae</taxon>
        <taxon>Clostridioides</taxon>
    </lineage>
</organism>
<dbReference type="InterPro" id="IPR023827">
    <property type="entry name" value="Peptidase_S8_Asp-AS"/>
</dbReference>
<evidence type="ECO:0000313" key="7">
    <source>
        <dbReference type="Proteomes" id="UP000003227"/>
    </source>
</evidence>
<evidence type="ECO:0000313" key="6">
    <source>
        <dbReference type="EMBL" id="EFH05965.1"/>
    </source>
</evidence>
<evidence type="ECO:0000259" key="5">
    <source>
        <dbReference type="Pfam" id="PF00082"/>
    </source>
</evidence>
<comment type="similarity">
    <text evidence="1">Belongs to the peptidase S8 family.</text>
</comment>
<dbReference type="InterPro" id="IPR015500">
    <property type="entry name" value="Peptidase_S8_subtilisin-rel"/>
</dbReference>
<evidence type="ECO:0000256" key="4">
    <source>
        <dbReference type="ARBA" id="ARBA00022825"/>
    </source>
</evidence>
<dbReference type="GO" id="GO:0006508">
    <property type="term" value="P:proteolysis"/>
    <property type="evidence" value="ECO:0007669"/>
    <property type="project" value="UniProtKB-KW"/>
</dbReference>
<dbReference type="Gene3D" id="3.40.50.200">
    <property type="entry name" value="Peptidase S8/S53 domain"/>
    <property type="match status" value="1"/>
</dbReference>
<dbReference type="HOGENOM" id="CLU_067796_0_0_9"/>
<dbReference type="PRINTS" id="PR00723">
    <property type="entry name" value="SUBTILISIN"/>
</dbReference>
<evidence type="ECO:0000256" key="2">
    <source>
        <dbReference type="ARBA" id="ARBA00022670"/>
    </source>
</evidence>
<keyword evidence="4" id="KW-0720">Serine protease</keyword>
<dbReference type="InterPro" id="IPR036852">
    <property type="entry name" value="Peptidase_S8/S53_dom_sf"/>
</dbReference>
<dbReference type="CDD" id="cd07492">
    <property type="entry name" value="Peptidases_S8_8"/>
    <property type="match status" value="1"/>
</dbReference>
<reference evidence="6 7" key="1">
    <citation type="submission" date="2010-05" db="EMBL/GenBank/DDBJ databases">
        <authorList>
            <person name="Qin X."/>
            <person name="Bachman B."/>
            <person name="Battles P."/>
            <person name="Bell A."/>
            <person name="Bess C."/>
            <person name="Bickham C."/>
            <person name="Chaboub L."/>
            <person name="Chen D."/>
            <person name="Coyle M."/>
            <person name="Deiros D.R."/>
            <person name="Dinh H."/>
            <person name="Forbes L."/>
            <person name="Fowler G."/>
            <person name="Francisco L."/>
            <person name="Fu Q."/>
            <person name="Gubbala S."/>
            <person name="Hale W."/>
            <person name="Han Y."/>
            <person name="Hemphill L."/>
            <person name="Highlander S.K."/>
            <person name="Hirani K."/>
            <person name="Hogues M."/>
            <person name="Jackson L."/>
            <person name="Jakkamsetti A."/>
            <person name="Javaid M."/>
            <person name="Jiang H."/>
            <person name="Korchina V."/>
            <person name="Kovar C."/>
            <person name="Lara F."/>
            <person name="Lee S."/>
            <person name="Mata R."/>
            <person name="Mathew T."/>
            <person name="Moen C."/>
            <person name="Morales K."/>
            <person name="Munidasa M."/>
            <person name="Nazareth L."/>
            <person name="Ngo R."/>
            <person name="Nguyen L."/>
            <person name="Okwuonu G."/>
            <person name="Ongeri F."/>
            <person name="Patil S."/>
            <person name="Petrosino J."/>
            <person name="Pham C."/>
            <person name="Pham P."/>
            <person name="Pu L.-L."/>
            <person name="Puazo M."/>
            <person name="Raj R."/>
            <person name="Reid J."/>
            <person name="Rouhana J."/>
            <person name="Saada N."/>
            <person name="Shang Y."/>
            <person name="Simmons D."/>
            <person name="Thornton R."/>
            <person name="Warren J."/>
            <person name="Weissenberger G."/>
            <person name="Zhang J."/>
            <person name="Zhang L."/>
            <person name="Zhou C."/>
            <person name="Zhu D."/>
            <person name="Muzny D."/>
            <person name="Worley K."/>
            <person name="Gibbs R."/>
        </authorList>
    </citation>
    <scope>NUCLEOTIDE SEQUENCE [LARGE SCALE GENOMIC DNA]</scope>
    <source>
        <strain evidence="6 7">NAP08</strain>
    </source>
</reference>
<keyword evidence="2" id="KW-0645">Protease</keyword>
<dbReference type="Proteomes" id="UP000003227">
    <property type="component" value="Unassembled WGS sequence"/>
</dbReference>